<accession>A0A7K0EJK0</accession>
<evidence type="ECO:0000313" key="4">
    <source>
        <dbReference type="Proteomes" id="UP000441754"/>
    </source>
</evidence>
<dbReference type="InterPro" id="IPR051199">
    <property type="entry name" value="LPS_LOS_Heptosyltrfase"/>
</dbReference>
<dbReference type="OrthoDB" id="9797795at2"/>
<sequence>MTNTAISLLEKYFGRLFCTLLTLIRNIRAVFFPENKVDQPTRKIVFIKFIEQGALVLHQATFKEAARTYGPANVYLCTFSASTPLIDLLDVFPRENQIVINEKSLWLFAKGFIQALIQIRRNRIDTAIDLEFFSRATAIFGYLTGATKRVGYHRFKGSQNYRGDLFTHKLSYSHYVHVSASGWCQLKSLEIPVKKLPALPFPVPAIQTEVSFRPNEQDLIRLNDLMGAEADNGKSIIIINPSLNDVLPLRRWPENRFRELIGKLTSQFPDHTLVFTGRKDEWEKTGHFMDSMQLPSAVNLCGKTELRDILTLYCHSKLLVTSDSGPAHFAAMTPVHTLVLFGPETPALYAPLSVRTHVIYNALPCSPCYNVYNNRVSPCQNNLCMQSISVDQVMKTVREISRSTHWETSIPFSSQSSSKLS</sequence>
<evidence type="ECO:0000256" key="2">
    <source>
        <dbReference type="ARBA" id="ARBA00022679"/>
    </source>
</evidence>
<name>A0A7K0EJK0_9BACT</name>
<keyword evidence="1" id="KW-0328">Glycosyltransferase</keyword>
<dbReference type="Pfam" id="PF01075">
    <property type="entry name" value="Glyco_transf_9"/>
    <property type="match status" value="1"/>
</dbReference>
<dbReference type="InterPro" id="IPR002201">
    <property type="entry name" value="Glyco_trans_9"/>
</dbReference>
<evidence type="ECO:0008006" key="5">
    <source>
        <dbReference type="Google" id="ProtNLM"/>
    </source>
</evidence>
<evidence type="ECO:0000313" key="3">
    <source>
        <dbReference type="EMBL" id="MRS61964.1"/>
    </source>
</evidence>
<keyword evidence="2" id="KW-0808">Transferase</keyword>
<dbReference type="GO" id="GO:0008713">
    <property type="term" value="F:ADP-heptose-lipopolysaccharide heptosyltransferase activity"/>
    <property type="evidence" value="ECO:0007669"/>
    <property type="project" value="TreeGrafter"/>
</dbReference>
<dbReference type="EMBL" id="WJXZ01000006">
    <property type="protein sequence ID" value="MRS61964.1"/>
    <property type="molecule type" value="Genomic_DNA"/>
</dbReference>
<organism evidence="3 4">
    <name type="scientific">Larkinella terrae</name>
    <dbReference type="NCBI Taxonomy" id="2025311"/>
    <lineage>
        <taxon>Bacteria</taxon>
        <taxon>Pseudomonadati</taxon>
        <taxon>Bacteroidota</taxon>
        <taxon>Cytophagia</taxon>
        <taxon>Cytophagales</taxon>
        <taxon>Spirosomataceae</taxon>
        <taxon>Larkinella</taxon>
    </lineage>
</organism>
<dbReference type="GO" id="GO:0009244">
    <property type="term" value="P:lipopolysaccharide core region biosynthetic process"/>
    <property type="evidence" value="ECO:0007669"/>
    <property type="project" value="TreeGrafter"/>
</dbReference>
<protein>
    <recommendedName>
        <fullName evidence="5">Glycosyltransferase family 9 protein</fullName>
    </recommendedName>
</protein>
<gene>
    <name evidence="3" type="ORF">GJJ30_11755</name>
</gene>
<dbReference type="PANTHER" id="PTHR30160:SF1">
    <property type="entry name" value="LIPOPOLYSACCHARIDE 1,2-N-ACETYLGLUCOSAMINETRANSFERASE-RELATED"/>
    <property type="match status" value="1"/>
</dbReference>
<reference evidence="3 4" key="1">
    <citation type="journal article" date="2018" name="Antonie Van Leeuwenhoek">
        <title>Larkinella terrae sp. nov., isolated from soil on Jeju Island, South Korea.</title>
        <authorList>
            <person name="Ten L.N."/>
            <person name="Jeon J."/>
            <person name="Park S.J."/>
            <person name="Park S."/>
            <person name="Lee S.Y."/>
            <person name="Kim M.K."/>
            <person name="Jung H.Y."/>
        </authorList>
    </citation>
    <scope>NUCLEOTIDE SEQUENCE [LARGE SCALE GENOMIC DNA]</scope>
    <source>
        <strain evidence="3 4">KCTC 52001</strain>
    </source>
</reference>
<dbReference type="AlphaFoldDB" id="A0A7K0EJK0"/>
<dbReference type="RefSeq" id="WP_154175350.1">
    <property type="nucleotide sequence ID" value="NZ_WJXZ01000006.1"/>
</dbReference>
<dbReference type="Proteomes" id="UP000441754">
    <property type="component" value="Unassembled WGS sequence"/>
</dbReference>
<proteinExistence type="predicted"/>
<dbReference type="SUPFAM" id="SSF53756">
    <property type="entry name" value="UDP-Glycosyltransferase/glycogen phosphorylase"/>
    <property type="match status" value="1"/>
</dbReference>
<dbReference type="Gene3D" id="3.40.50.2000">
    <property type="entry name" value="Glycogen Phosphorylase B"/>
    <property type="match status" value="2"/>
</dbReference>
<keyword evidence="4" id="KW-1185">Reference proteome</keyword>
<comment type="caution">
    <text evidence="3">The sequence shown here is derived from an EMBL/GenBank/DDBJ whole genome shotgun (WGS) entry which is preliminary data.</text>
</comment>
<dbReference type="GO" id="GO:0005829">
    <property type="term" value="C:cytosol"/>
    <property type="evidence" value="ECO:0007669"/>
    <property type="project" value="TreeGrafter"/>
</dbReference>
<evidence type="ECO:0000256" key="1">
    <source>
        <dbReference type="ARBA" id="ARBA00022676"/>
    </source>
</evidence>
<dbReference type="PANTHER" id="PTHR30160">
    <property type="entry name" value="TETRAACYLDISACCHARIDE 4'-KINASE-RELATED"/>
    <property type="match status" value="1"/>
</dbReference>
<dbReference type="CDD" id="cd03789">
    <property type="entry name" value="GT9_LPS_heptosyltransferase"/>
    <property type="match status" value="1"/>
</dbReference>